<evidence type="ECO:0000256" key="4">
    <source>
        <dbReference type="ARBA" id="ARBA00023136"/>
    </source>
</evidence>
<dbReference type="InterPro" id="IPR001129">
    <property type="entry name" value="Membr-assoc_MAPEG"/>
</dbReference>
<comment type="subcellular location">
    <subcellularLocation>
        <location evidence="1">Membrane</location>
    </subcellularLocation>
</comment>
<evidence type="ECO:0000256" key="6">
    <source>
        <dbReference type="SAM" id="Phobius"/>
    </source>
</evidence>
<reference evidence="7" key="1">
    <citation type="journal article" date="2014" name="Genome Announc.">
        <title>De novo whole-genome sequence and genome annotation of Lichtheimia ramosa.</title>
        <authorList>
            <person name="Linde J."/>
            <person name="Schwartze V."/>
            <person name="Binder U."/>
            <person name="Lass-Florl C."/>
            <person name="Voigt K."/>
            <person name="Horn F."/>
        </authorList>
    </citation>
    <scope>NUCLEOTIDE SEQUENCE</scope>
    <source>
        <strain evidence="7">JMRC FSU:6197</strain>
    </source>
</reference>
<evidence type="ECO:0000256" key="2">
    <source>
        <dbReference type="ARBA" id="ARBA00022692"/>
    </source>
</evidence>
<dbReference type="EMBL" id="LK023318">
    <property type="protein sequence ID" value="CDS05997.1"/>
    <property type="molecule type" value="Genomic_DNA"/>
</dbReference>
<dbReference type="GO" id="GO:0016020">
    <property type="term" value="C:membrane"/>
    <property type="evidence" value="ECO:0007669"/>
    <property type="project" value="UniProtKB-SubCell"/>
</dbReference>
<dbReference type="InterPro" id="IPR023352">
    <property type="entry name" value="MAPEG-like_dom_sf"/>
</dbReference>
<dbReference type="OrthoDB" id="2446850at2759"/>
<dbReference type="AlphaFoldDB" id="A0A077WHB6"/>
<accession>A0A077WHB6</accession>
<gene>
    <name evidence="7" type="ORF">LRAMOSA08525</name>
</gene>
<dbReference type="Pfam" id="PF01124">
    <property type="entry name" value="MAPEG"/>
    <property type="match status" value="1"/>
</dbReference>
<proteinExistence type="predicted"/>
<feature type="transmembrane region" description="Helical" evidence="6">
    <location>
        <begin position="12"/>
        <end position="32"/>
    </location>
</feature>
<evidence type="ECO:0000256" key="3">
    <source>
        <dbReference type="ARBA" id="ARBA00022989"/>
    </source>
</evidence>
<name>A0A077WHB6_9FUNG</name>
<sequence length="150" mass="16797">MDVNTFVSDRNVRLTWIAFFTQWVLWGLVYFVRHAFGHESEGPAPAADPEQEGKKKWRPDGAVGSRLSHAHRVLMENTLLLLSVLVLNTFGGGSTRAVMILTWIYFALTVVVSLSEIGYGHRFVRFVYSTAFYGITLAIGGLAFAQGWSR</sequence>
<organism evidence="7">
    <name type="scientific">Lichtheimia ramosa</name>
    <dbReference type="NCBI Taxonomy" id="688394"/>
    <lineage>
        <taxon>Eukaryota</taxon>
        <taxon>Fungi</taxon>
        <taxon>Fungi incertae sedis</taxon>
        <taxon>Mucoromycota</taxon>
        <taxon>Mucoromycotina</taxon>
        <taxon>Mucoromycetes</taxon>
        <taxon>Mucorales</taxon>
        <taxon>Lichtheimiaceae</taxon>
        <taxon>Lichtheimia</taxon>
    </lineage>
</organism>
<evidence type="ECO:0000256" key="5">
    <source>
        <dbReference type="SAM" id="MobiDB-lite"/>
    </source>
</evidence>
<feature type="region of interest" description="Disordered" evidence="5">
    <location>
        <begin position="42"/>
        <end position="62"/>
    </location>
</feature>
<protein>
    <recommendedName>
        <fullName evidence="8">MAPEG family protein</fullName>
    </recommendedName>
</protein>
<evidence type="ECO:0000313" key="7">
    <source>
        <dbReference type="EMBL" id="CDS05997.1"/>
    </source>
</evidence>
<feature type="transmembrane region" description="Helical" evidence="6">
    <location>
        <begin position="97"/>
        <end position="114"/>
    </location>
</feature>
<keyword evidence="4 6" id="KW-0472">Membrane</keyword>
<keyword evidence="2 6" id="KW-0812">Transmembrane</keyword>
<evidence type="ECO:0008006" key="8">
    <source>
        <dbReference type="Google" id="ProtNLM"/>
    </source>
</evidence>
<evidence type="ECO:0000256" key="1">
    <source>
        <dbReference type="ARBA" id="ARBA00004370"/>
    </source>
</evidence>
<dbReference type="SUPFAM" id="SSF161084">
    <property type="entry name" value="MAPEG domain-like"/>
    <property type="match status" value="1"/>
</dbReference>
<feature type="transmembrane region" description="Helical" evidence="6">
    <location>
        <begin position="126"/>
        <end position="148"/>
    </location>
</feature>
<keyword evidence="3 6" id="KW-1133">Transmembrane helix</keyword>